<evidence type="ECO:0000256" key="2">
    <source>
        <dbReference type="SAM" id="Phobius"/>
    </source>
</evidence>
<organism evidence="5">
    <name type="scientific">Anisakis simplex</name>
    <name type="common">Herring worm</name>
    <dbReference type="NCBI Taxonomy" id="6269"/>
    <lineage>
        <taxon>Eukaryota</taxon>
        <taxon>Metazoa</taxon>
        <taxon>Ecdysozoa</taxon>
        <taxon>Nematoda</taxon>
        <taxon>Chromadorea</taxon>
        <taxon>Rhabditida</taxon>
        <taxon>Spirurina</taxon>
        <taxon>Ascaridomorpha</taxon>
        <taxon>Ascaridoidea</taxon>
        <taxon>Anisakidae</taxon>
        <taxon>Anisakis</taxon>
        <taxon>Anisakis simplex complex</taxon>
    </lineage>
</organism>
<sequence>MRAAQERSSTDDKSQKQLNGELNEYKGPLTRSRARALELNPTVLTCLMLFSLILSTNAATPATACGEPKQGISVRFPLLRDCHVMERHQRSVWAKASIYTRKYVTTTAFSCTNHSRTICTNSFLHWTLKVTSDFVNVSGIAPELCSQLAETKEFDGRALIQRSKDRWETDFPESFSFGFLGTRCKTTSNYIIQFGSVAIYADDRLIKTNLNSSECKSANGVCITDHTLIWNATDIKSQCHYELIGTYDTYSTEHFVSVEELEASFRFRHYIRSIPECNLKRAYSMENDFLVVFQNRNIRGEFQKWIKANPIQVRRMNEEHDISVPQKLPQYVEDKLVKKEAHSVLGHFWEYPETLHDPVNAKLQYIYNILRNQINRKFPSMERSVCETNNAITLVARASPPTTAARILLQRIDVVAVKKSEDTLLVAVCHNLSATEQNATALSTIEPVIAEYTFKSSPLPALEKQRINMALSLLDSELERSQVTIGSGQSEQDTIDAIRDEGERLLWEAERQIGKASDEIQLILDGISRNAIVITASVITILCFIAGTIIYCRYKGRVNTNSDVHIQIQTNGDDARCDQPVLELKPMESQPQSSHRSIFSPPTPIGKSCS</sequence>
<keyword evidence="4" id="KW-1185">Reference proteome</keyword>
<dbReference type="EMBL" id="UYRR01033149">
    <property type="protein sequence ID" value="VDK57963.1"/>
    <property type="molecule type" value="Genomic_DNA"/>
</dbReference>
<dbReference type="WBParaSite" id="ASIM_0001709001-mRNA-1">
    <property type="protein sequence ID" value="ASIM_0001709001-mRNA-1"/>
    <property type="gene ID" value="ASIM_0001709001"/>
</dbReference>
<name>A0A0M3K7Z9_ANISI</name>
<evidence type="ECO:0000313" key="3">
    <source>
        <dbReference type="EMBL" id="VDK57963.1"/>
    </source>
</evidence>
<feature type="transmembrane region" description="Helical" evidence="2">
    <location>
        <begin position="531"/>
        <end position="552"/>
    </location>
</feature>
<feature type="compositionally biased region" description="Basic and acidic residues" evidence="1">
    <location>
        <begin position="1"/>
        <end position="15"/>
    </location>
</feature>
<dbReference type="Gene3D" id="1.20.5.1890">
    <property type="match status" value="1"/>
</dbReference>
<feature type="region of interest" description="Disordered" evidence="1">
    <location>
        <begin position="1"/>
        <end position="25"/>
    </location>
</feature>
<evidence type="ECO:0000256" key="1">
    <source>
        <dbReference type="SAM" id="MobiDB-lite"/>
    </source>
</evidence>
<keyword evidence="2" id="KW-1133">Transmembrane helix</keyword>
<feature type="region of interest" description="Disordered" evidence="1">
    <location>
        <begin position="586"/>
        <end position="610"/>
    </location>
</feature>
<reference evidence="3 4" key="2">
    <citation type="submission" date="2018-11" db="EMBL/GenBank/DDBJ databases">
        <authorList>
            <consortium name="Pathogen Informatics"/>
        </authorList>
    </citation>
    <scope>NUCLEOTIDE SEQUENCE [LARGE SCALE GENOMIC DNA]</scope>
</reference>
<protein>
    <submittedName>
        <fullName evidence="5">Glycoprotein</fullName>
    </submittedName>
</protein>
<accession>A0A0M3K7Z9</accession>
<keyword evidence="2" id="KW-0812">Transmembrane</keyword>
<dbReference type="OrthoDB" id="5847693at2759"/>
<dbReference type="Proteomes" id="UP000267096">
    <property type="component" value="Unassembled WGS sequence"/>
</dbReference>
<evidence type="ECO:0000313" key="4">
    <source>
        <dbReference type="Proteomes" id="UP000267096"/>
    </source>
</evidence>
<gene>
    <name evidence="3" type="ORF">ASIM_LOCUS16497</name>
</gene>
<dbReference type="AlphaFoldDB" id="A0A0M3K7Z9"/>
<proteinExistence type="predicted"/>
<evidence type="ECO:0000313" key="5">
    <source>
        <dbReference type="WBParaSite" id="ASIM_0001709001-mRNA-1"/>
    </source>
</evidence>
<dbReference type="SUPFAM" id="SSF161008">
    <property type="entry name" value="Viral glycoprotein ectodomain-like"/>
    <property type="match status" value="1"/>
</dbReference>
<keyword evidence="2" id="KW-0472">Membrane</keyword>
<reference evidence="5" key="1">
    <citation type="submission" date="2017-02" db="UniProtKB">
        <authorList>
            <consortium name="WormBaseParasite"/>
        </authorList>
    </citation>
    <scope>IDENTIFICATION</scope>
</reference>